<dbReference type="Proteomes" id="UP000193944">
    <property type="component" value="Unassembled WGS sequence"/>
</dbReference>
<dbReference type="EMBL" id="MCFG01000062">
    <property type="protein sequence ID" value="ORX83951.1"/>
    <property type="molecule type" value="Genomic_DNA"/>
</dbReference>
<evidence type="ECO:0000313" key="7">
    <source>
        <dbReference type="Proteomes" id="UP000193944"/>
    </source>
</evidence>
<keyword evidence="3" id="KW-0378">Hydrolase</keyword>
<evidence type="ECO:0000256" key="2">
    <source>
        <dbReference type="ARBA" id="ARBA00022737"/>
    </source>
</evidence>
<keyword evidence="1 4" id="KW-0732">Signal</keyword>
<dbReference type="CDD" id="cd00161">
    <property type="entry name" value="beta-trefoil_Ricin-like"/>
    <property type="match status" value="1"/>
</dbReference>
<dbReference type="PANTHER" id="PTHR31084:SF0">
    <property type="entry name" value="ALPHA-L-FUCOSIDASE 2"/>
    <property type="match status" value="1"/>
</dbReference>
<gene>
    <name evidence="6" type="ORF">BCR32DRAFT_230885</name>
</gene>
<name>A0A1Y1XDV6_9FUNG</name>
<dbReference type="InterPro" id="IPR009034">
    <property type="entry name" value="Dockerin_dom_fun_sf"/>
</dbReference>
<evidence type="ECO:0000256" key="1">
    <source>
        <dbReference type="ARBA" id="ARBA00022729"/>
    </source>
</evidence>
<keyword evidence="7" id="KW-1185">Reference proteome</keyword>
<dbReference type="Pfam" id="PF14498">
    <property type="entry name" value="Glyco_hyd_65N_2"/>
    <property type="match status" value="1"/>
</dbReference>
<dbReference type="Pfam" id="PF22124">
    <property type="entry name" value="Glyco_hydro_95_cat"/>
    <property type="match status" value="1"/>
</dbReference>
<dbReference type="FunFam" id="1.50.10.10:FF:000028">
    <property type="entry name" value="Alpha-L-fucosidase 2"/>
    <property type="match status" value="1"/>
</dbReference>
<dbReference type="STRING" id="1754192.A0A1Y1XDV6"/>
<dbReference type="InterPro" id="IPR012341">
    <property type="entry name" value="6hp_glycosidase-like_sf"/>
</dbReference>
<dbReference type="InterPro" id="IPR008928">
    <property type="entry name" value="6-hairpin_glycosidase_sf"/>
</dbReference>
<feature type="domain" description="CBM10" evidence="5">
    <location>
        <begin position="12"/>
        <end position="48"/>
    </location>
</feature>
<evidence type="ECO:0000313" key="6">
    <source>
        <dbReference type="EMBL" id="ORX83951.1"/>
    </source>
</evidence>
<sequence length="1070" mass="119322">MKYLSSLLFLVGLSSRLVHAYEECKGCVVYYEDDTKWGIENDDWCIIPSSCEPSVKECFAYPLYPCCEGCDVYEESEEGKWGIEKDAWCGIKDSCFETTPDTPEIPETTETTETTDIPVEEIEIDDNPNHIIKNGWYTIKNPISGKYLQIRYGSDADTSNVVIGTNPQKWKLEHVDDDYFTLASMYGDYMLDVNRGENKDGANIQVYSAYGGDAQQFSVVKTSKENVYAIATKISRGTKVLDIELASTADGSNVCQWTNGGEKNHQVWTFESVSAPSEKDLKAKSMKLWYDIPAREWTEALPVGNSHLGAMIYGGVQRDELQLNEETFWGGGPHNNVVNNAFPKIQQARQMIFDGKFMQAENYINQNCLSGIDGMPYLPLGSLFINYSDIKEYSNYYRELDISNAMTTTKFTANGVNMERTLFASMTDDVLVYHITSDPKKPISFSLSYQFPRLTNSISTSGNRLIIKVNGKDHEGVKGRVTAYGIAEVVTDGKVNGNGSTLSVSGANEAIIFFSAATNFVNYKDVSGDPKKKAEAALEKVINTSYETLKKRHIEAYKKQFDRVKLSLPMNAYALNPTMDRLANFNKSGDQDLVTLMFQYGRYLLISSSQPGGQPATLQGIWNDNIDAPWDSKYTININIQMNYWPAEVTNLSECHEPLFELIRDLSVSGRESASKLYNAEGWMAHHNTDVWRISGPIEGAYWGIWPNGGAWLSTHIWQHYLFTGDKEFLKDYYEVLKGAAQFFVTDLVRDPNTGFLVTVPSGSPEHGYSADGSAMTAGCTMDNQIAYDTMNQALQAAKILGLDQDFQKTLQQTMDGLAPMQVGQYNQLQEWYVDADNPRDDHRHVSHLYGLYPSAQISPFKQPLLFEASKNSLTQRGDMATGWSIGWKINLWARLFDGNHAYKIIKNLLNLIRSGVDGRVYANMFDAHPPFQIDGNFGFCAGIAEMLVQSHDGAVHLLPALPDVWGDGSVSGLMARGGFEVSITWKSGKVTKASIKSKIGGSLRVRSNVQLSGKGVKTAEGDCKNPLLLSSDVKTPRISPRSNIGKPNLQKYYEYDIETTAGQIVELTA</sequence>
<evidence type="ECO:0000259" key="5">
    <source>
        <dbReference type="PROSITE" id="PS51763"/>
    </source>
</evidence>
<feature type="signal peptide" evidence="4">
    <location>
        <begin position="1"/>
        <end position="20"/>
    </location>
</feature>
<reference evidence="6 7" key="2">
    <citation type="submission" date="2016-08" db="EMBL/GenBank/DDBJ databases">
        <title>Pervasive Adenine N6-methylation of Active Genes in Fungi.</title>
        <authorList>
            <consortium name="DOE Joint Genome Institute"/>
            <person name="Mondo S.J."/>
            <person name="Dannebaum R.O."/>
            <person name="Kuo R.C."/>
            <person name="Labutti K."/>
            <person name="Haridas S."/>
            <person name="Kuo A."/>
            <person name="Salamov A."/>
            <person name="Ahrendt S.R."/>
            <person name="Lipzen A."/>
            <person name="Sullivan W."/>
            <person name="Andreopoulos W.B."/>
            <person name="Clum A."/>
            <person name="Lindquist E."/>
            <person name="Daum C."/>
            <person name="Ramamoorthy G.K."/>
            <person name="Gryganskyi A."/>
            <person name="Culley D."/>
            <person name="Magnuson J.K."/>
            <person name="James T.Y."/>
            <person name="O'Malley M.A."/>
            <person name="Stajich J.E."/>
            <person name="Spatafora J.W."/>
            <person name="Visel A."/>
            <person name="Grigoriev I.V."/>
        </authorList>
    </citation>
    <scope>NUCLEOTIDE SEQUENCE [LARGE SCALE GENOMIC DNA]</scope>
    <source>
        <strain evidence="6 7">S4</strain>
    </source>
</reference>
<protein>
    <submittedName>
        <fullName evidence="6">Six-hairpin glycosidase</fullName>
    </submittedName>
</protein>
<dbReference type="Gene3D" id="1.50.10.10">
    <property type="match status" value="1"/>
</dbReference>
<dbReference type="Gene3D" id="2.80.10.50">
    <property type="match status" value="1"/>
</dbReference>
<evidence type="ECO:0000256" key="3">
    <source>
        <dbReference type="ARBA" id="ARBA00022801"/>
    </source>
</evidence>
<accession>A0A1Y1XDV6</accession>
<dbReference type="PROSITE" id="PS51763">
    <property type="entry name" value="CBM10"/>
    <property type="match status" value="2"/>
</dbReference>
<dbReference type="Pfam" id="PF14200">
    <property type="entry name" value="RicinB_lectin_2"/>
    <property type="match status" value="2"/>
</dbReference>
<dbReference type="PROSITE" id="PS50231">
    <property type="entry name" value="RICIN_B_LECTIN"/>
    <property type="match status" value="1"/>
</dbReference>
<feature type="domain" description="CBM10" evidence="5">
    <location>
        <begin position="57"/>
        <end position="92"/>
    </location>
</feature>
<keyword evidence="6" id="KW-0326">Glycosidase</keyword>
<dbReference type="InterPro" id="IPR049053">
    <property type="entry name" value="AFCA-like_C"/>
</dbReference>
<proteinExistence type="predicted"/>
<evidence type="ECO:0000256" key="4">
    <source>
        <dbReference type="SAM" id="SignalP"/>
    </source>
</evidence>
<dbReference type="InterPro" id="IPR000772">
    <property type="entry name" value="Ricin_B_lectin"/>
</dbReference>
<dbReference type="GO" id="GO:0004560">
    <property type="term" value="F:alpha-L-fucosidase activity"/>
    <property type="evidence" value="ECO:0007669"/>
    <property type="project" value="TreeGrafter"/>
</dbReference>
<keyword evidence="2" id="KW-0677">Repeat</keyword>
<dbReference type="SUPFAM" id="SSF50370">
    <property type="entry name" value="Ricin B-like lectins"/>
    <property type="match status" value="1"/>
</dbReference>
<comment type="caution">
    <text evidence="6">The sequence shown here is derived from an EMBL/GenBank/DDBJ whole genome shotgun (WGS) entry which is preliminary data.</text>
</comment>
<dbReference type="InterPro" id="IPR054363">
    <property type="entry name" value="GH95_cat"/>
</dbReference>
<reference evidence="6 7" key="1">
    <citation type="submission" date="2016-08" db="EMBL/GenBank/DDBJ databases">
        <title>A Parts List for Fungal Cellulosomes Revealed by Comparative Genomics.</title>
        <authorList>
            <consortium name="DOE Joint Genome Institute"/>
            <person name="Haitjema C.H."/>
            <person name="Gilmore S.P."/>
            <person name="Henske J.K."/>
            <person name="Solomon K.V."/>
            <person name="De Groot R."/>
            <person name="Kuo A."/>
            <person name="Mondo S.J."/>
            <person name="Salamov A.A."/>
            <person name="Labutti K."/>
            <person name="Zhao Z."/>
            <person name="Chiniquy J."/>
            <person name="Barry K."/>
            <person name="Brewer H.M."/>
            <person name="Purvine S.O."/>
            <person name="Wright A.T."/>
            <person name="Boxma B."/>
            <person name="Van Alen T."/>
            <person name="Hackstein J.H."/>
            <person name="Baker S.E."/>
            <person name="Grigoriev I.V."/>
            <person name="O'Malley M.A."/>
        </authorList>
    </citation>
    <scope>NUCLEOTIDE SEQUENCE [LARGE SCALE GENOMIC DNA]</scope>
    <source>
        <strain evidence="6 7">S4</strain>
    </source>
</reference>
<dbReference type="PANTHER" id="PTHR31084">
    <property type="entry name" value="ALPHA-L-FUCOSIDASE 2"/>
    <property type="match status" value="1"/>
</dbReference>
<dbReference type="Pfam" id="PF02013">
    <property type="entry name" value="CBM_10"/>
    <property type="match status" value="2"/>
</dbReference>
<feature type="chain" id="PRO_5011002366" evidence="4">
    <location>
        <begin position="21"/>
        <end position="1070"/>
    </location>
</feature>
<dbReference type="Gene3D" id="3.90.1220.10">
    <property type="entry name" value="Cellulose docking domain, dockering"/>
    <property type="match status" value="2"/>
</dbReference>
<dbReference type="SUPFAM" id="SSF48208">
    <property type="entry name" value="Six-hairpin glycosidases"/>
    <property type="match status" value="1"/>
</dbReference>
<dbReference type="AlphaFoldDB" id="A0A1Y1XDV6"/>
<dbReference type="GO" id="GO:0005975">
    <property type="term" value="P:carbohydrate metabolic process"/>
    <property type="evidence" value="ECO:0007669"/>
    <property type="project" value="InterPro"/>
</dbReference>
<dbReference type="InterPro" id="IPR035992">
    <property type="entry name" value="Ricin_B-like_lectins"/>
</dbReference>
<organism evidence="6 7">
    <name type="scientific">Anaeromyces robustus</name>
    <dbReference type="NCBI Taxonomy" id="1754192"/>
    <lineage>
        <taxon>Eukaryota</taxon>
        <taxon>Fungi</taxon>
        <taxon>Fungi incertae sedis</taxon>
        <taxon>Chytridiomycota</taxon>
        <taxon>Chytridiomycota incertae sedis</taxon>
        <taxon>Neocallimastigomycetes</taxon>
        <taxon>Neocallimastigales</taxon>
        <taxon>Neocallimastigaceae</taxon>
        <taxon>Anaeromyces</taxon>
    </lineage>
</organism>
<dbReference type="OrthoDB" id="2848340at2759"/>
<dbReference type="Pfam" id="PF21307">
    <property type="entry name" value="Glyco_hydro_95_C"/>
    <property type="match status" value="1"/>
</dbReference>
<dbReference type="SUPFAM" id="SSF64571">
    <property type="entry name" value="Cellulose docking domain, dockering"/>
    <property type="match status" value="2"/>
</dbReference>
<dbReference type="InterPro" id="IPR027414">
    <property type="entry name" value="GH95_N_dom"/>
</dbReference>
<dbReference type="InterPro" id="IPR002883">
    <property type="entry name" value="CBM10/Dockerin_dom"/>
</dbReference>